<gene>
    <name evidence="11" type="ORF">EDB92DRAFT_1764751</name>
</gene>
<protein>
    <recommendedName>
        <fullName evidence="8 10">Man(5)GlcNAc(2)-PP-dolichol translocation protein RFT1</fullName>
    </recommendedName>
</protein>
<dbReference type="GO" id="GO:0034203">
    <property type="term" value="P:glycolipid translocation"/>
    <property type="evidence" value="ECO:0007669"/>
    <property type="project" value="TreeGrafter"/>
</dbReference>
<keyword evidence="5 10" id="KW-0256">Endoplasmic reticulum</keyword>
<feature type="non-terminal residue" evidence="11">
    <location>
        <position position="1"/>
    </location>
</feature>
<sequence>SASAVRAPQHFHLSVSIYAFTAALKLAAELLYIHAQNKLRMDVRARAEGAAVFSKTLAMFLGLAFAPPAWALFAFAAGQAAYALATFAVFWNFCGWSTRYVLRRVTLGNRGHKDAYFDQELLHLSGAMTARSVVMHFLTEGDKLLISRPCSLADQGSYAIASNYGSLVARVVFRPIEETSRIFFSKFLSSSPSSLSSENDQEALETAVELLSTLLLFTYFLLLLFGPPYLPLASALVLPPRYQQTSVPRILHAFRFYLPAMAYNGVLEAFLASVCTPADLRTQSRMIAATSATLI</sequence>
<organism evidence="11 12">
    <name type="scientific">Lactarius akahatsu</name>
    <dbReference type="NCBI Taxonomy" id="416441"/>
    <lineage>
        <taxon>Eukaryota</taxon>
        <taxon>Fungi</taxon>
        <taxon>Dikarya</taxon>
        <taxon>Basidiomycota</taxon>
        <taxon>Agaricomycotina</taxon>
        <taxon>Agaricomycetes</taxon>
        <taxon>Russulales</taxon>
        <taxon>Russulaceae</taxon>
        <taxon>Lactarius</taxon>
    </lineage>
</organism>
<name>A0AAD4LQE2_9AGAM</name>
<comment type="function">
    <text evidence="9 10">Intramembrane glycolipid transporter that operates in the biosynthetic pathway of dolichol-linked oligosaccharides, the glycan precursors employed in protein asparagine (N)-glycosylation. The sequential addition of sugars to dolichol pyrophosphate produces dolichol-linked oligosaccharides containing fourteen sugars, including two GlcNAcs, nine mannoses and three glucoses. Once assembled, the oligosaccharide is transferred from the lipid to nascent proteins by oligosaccharyltransferases. The assembly of dolichol-linked oligosaccharides begins on the cytosolic side of the endoplasmic reticulum membrane and finishes in its lumen. RFT1 could mediate the translocation of the cytosolically oriented intermediate DolPP-GlcNAc2Man5, produced by ALG11, into the ER lumen where dolichol-linked oligosaccharides assembly continues. However, the intramembrane lipid transporter activity could not be confirmed in vitro.</text>
</comment>
<feature type="transmembrane region" description="Helical" evidence="10">
    <location>
        <begin position="47"/>
        <end position="66"/>
    </location>
</feature>
<evidence type="ECO:0000256" key="8">
    <source>
        <dbReference type="ARBA" id="ARBA00044793"/>
    </source>
</evidence>
<dbReference type="Pfam" id="PF04506">
    <property type="entry name" value="Rft-1"/>
    <property type="match status" value="1"/>
</dbReference>
<evidence type="ECO:0000256" key="2">
    <source>
        <dbReference type="ARBA" id="ARBA00004922"/>
    </source>
</evidence>
<evidence type="ECO:0000256" key="1">
    <source>
        <dbReference type="ARBA" id="ARBA00004477"/>
    </source>
</evidence>
<dbReference type="Proteomes" id="UP001201163">
    <property type="component" value="Unassembled WGS sequence"/>
</dbReference>
<feature type="non-terminal residue" evidence="11">
    <location>
        <position position="295"/>
    </location>
</feature>
<dbReference type="AlphaFoldDB" id="A0AAD4LQE2"/>
<comment type="subcellular location">
    <subcellularLocation>
        <location evidence="1 10">Endoplasmic reticulum membrane</location>
        <topology evidence="1 10">Multi-pass membrane protein</topology>
    </subcellularLocation>
</comment>
<accession>A0AAD4LQE2</accession>
<keyword evidence="12" id="KW-1185">Reference proteome</keyword>
<dbReference type="GO" id="GO:0005789">
    <property type="term" value="C:endoplasmic reticulum membrane"/>
    <property type="evidence" value="ECO:0007669"/>
    <property type="project" value="UniProtKB-SubCell"/>
</dbReference>
<feature type="transmembrane region" description="Helical" evidence="10">
    <location>
        <begin position="214"/>
        <end position="236"/>
    </location>
</feature>
<evidence type="ECO:0000313" key="12">
    <source>
        <dbReference type="Proteomes" id="UP001201163"/>
    </source>
</evidence>
<evidence type="ECO:0000256" key="6">
    <source>
        <dbReference type="ARBA" id="ARBA00022989"/>
    </source>
</evidence>
<comment type="caution">
    <text evidence="11">The sequence shown here is derived from an EMBL/GenBank/DDBJ whole genome shotgun (WGS) entry which is preliminary data.</text>
</comment>
<dbReference type="EMBL" id="JAKELL010000003">
    <property type="protein sequence ID" value="KAH8999756.1"/>
    <property type="molecule type" value="Genomic_DNA"/>
</dbReference>
<dbReference type="PANTHER" id="PTHR13117">
    <property type="entry name" value="ENDOPLASMIC RETICULUM MULTISPAN TRANSMEMBRANE PROTEIN-RELATED"/>
    <property type="match status" value="1"/>
</dbReference>
<evidence type="ECO:0000313" key="11">
    <source>
        <dbReference type="EMBL" id="KAH8999756.1"/>
    </source>
</evidence>
<dbReference type="PANTHER" id="PTHR13117:SF5">
    <property type="entry name" value="PROTEIN RFT1 HOMOLOG"/>
    <property type="match status" value="1"/>
</dbReference>
<keyword evidence="7 10" id="KW-0472">Membrane</keyword>
<comment type="pathway">
    <text evidence="2">Protein modification; protein glycosylation.</text>
</comment>
<evidence type="ECO:0000256" key="3">
    <source>
        <dbReference type="ARBA" id="ARBA00010288"/>
    </source>
</evidence>
<dbReference type="GO" id="GO:0006488">
    <property type="term" value="P:dolichol-linked oligosaccharide biosynthetic process"/>
    <property type="evidence" value="ECO:0007669"/>
    <property type="project" value="InterPro"/>
</dbReference>
<evidence type="ECO:0000256" key="4">
    <source>
        <dbReference type="ARBA" id="ARBA00022692"/>
    </source>
</evidence>
<comment type="similarity">
    <text evidence="3 10">Belongs to the RFT1 family.</text>
</comment>
<feature type="transmembrane region" description="Helical" evidence="10">
    <location>
        <begin position="256"/>
        <end position="276"/>
    </location>
</feature>
<evidence type="ECO:0000256" key="7">
    <source>
        <dbReference type="ARBA" id="ARBA00023136"/>
    </source>
</evidence>
<feature type="transmembrane region" description="Helical" evidence="10">
    <location>
        <begin position="15"/>
        <end position="35"/>
    </location>
</feature>
<reference evidence="11" key="1">
    <citation type="submission" date="2022-01" db="EMBL/GenBank/DDBJ databases">
        <title>Comparative genomics reveals a dynamic genome evolution in the ectomycorrhizal milk-cap (Lactarius) mushrooms.</title>
        <authorList>
            <consortium name="DOE Joint Genome Institute"/>
            <person name="Lebreton A."/>
            <person name="Tang N."/>
            <person name="Kuo A."/>
            <person name="LaButti K."/>
            <person name="Drula E."/>
            <person name="Barry K."/>
            <person name="Clum A."/>
            <person name="Lipzen A."/>
            <person name="Mousain D."/>
            <person name="Ng V."/>
            <person name="Wang R."/>
            <person name="Wang X."/>
            <person name="Dai Y."/>
            <person name="Henrissat B."/>
            <person name="Grigoriev I.V."/>
            <person name="Guerin-Laguette A."/>
            <person name="Yu F."/>
            <person name="Martin F.M."/>
        </authorList>
    </citation>
    <scope>NUCLEOTIDE SEQUENCE</scope>
    <source>
        <strain evidence="11">QP</strain>
    </source>
</reference>
<evidence type="ECO:0000256" key="10">
    <source>
        <dbReference type="RuleBase" id="RU365067"/>
    </source>
</evidence>
<feature type="transmembrane region" description="Helical" evidence="10">
    <location>
        <begin position="72"/>
        <end position="94"/>
    </location>
</feature>
<comment type="caution">
    <text evidence="10">Lacks conserved residue(s) required for the propagation of feature annotation.</text>
</comment>
<dbReference type="InterPro" id="IPR007594">
    <property type="entry name" value="RFT1"/>
</dbReference>
<keyword evidence="10" id="KW-0813">Transport</keyword>
<proteinExistence type="inferred from homology"/>
<keyword evidence="6 10" id="KW-1133">Transmembrane helix</keyword>
<evidence type="ECO:0000256" key="9">
    <source>
        <dbReference type="ARBA" id="ARBA00045912"/>
    </source>
</evidence>
<keyword evidence="4 10" id="KW-0812">Transmembrane</keyword>
<evidence type="ECO:0000256" key="5">
    <source>
        <dbReference type="ARBA" id="ARBA00022824"/>
    </source>
</evidence>